<dbReference type="EMBL" id="CAFBNE010000067">
    <property type="protein sequence ID" value="CAB4958381.1"/>
    <property type="molecule type" value="Genomic_DNA"/>
</dbReference>
<evidence type="ECO:0000313" key="1">
    <source>
        <dbReference type="EMBL" id="CAB4958381.1"/>
    </source>
</evidence>
<dbReference type="Pfam" id="PF10604">
    <property type="entry name" value="Polyketide_cyc2"/>
    <property type="match status" value="1"/>
</dbReference>
<dbReference type="InterPro" id="IPR023393">
    <property type="entry name" value="START-like_dom_sf"/>
</dbReference>
<dbReference type="CDD" id="cd07812">
    <property type="entry name" value="SRPBCC"/>
    <property type="match status" value="1"/>
</dbReference>
<protein>
    <submittedName>
        <fullName evidence="1">Unannotated protein</fullName>
    </submittedName>
</protein>
<reference evidence="1" key="1">
    <citation type="submission" date="2020-05" db="EMBL/GenBank/DDBJ databases">
        <authorList>
            <person name="Chiriac C."/>
            <person name="Salcher M."/>
            <person name="Ghai R."/>
            <person name="Kavagutti S V."/>
        </authorList>
    </citation>
    <scope>NUCLEOTIDE SEQUENCE</scope>
</reference>
<proteinExistence type="predicted"/>
<sequence length="152" mass="16736">MTAPDVNVQTNITGKAIDVWSAVADPRRITEWSPESASVRCEVEGTLPVGATFSGSNRNGRRQWSTKCRVIESEPGRAFAFDVTFKGMAVARWRYEITDGPDGVCVEEQWWECRGVFLRLMGPLGTGVSDRRAHNEAGMKVTLAALKADMEA</sequence>
<dbReference type="InterPro" id="IPR019587">
    <property type="entry name" value="Polyketide_cyclase/dehydratase"/>
</dbReference>
<organism evidence="1">
    <name type="scientific">freshwater metagenome</name>
    <dbReference type="NCBI Taxonomy" id="449393"/>
    <lineage>
        <taxon>unclassified sequences</taxon>
        <taxon>metagenomes</taxon>
        <taxon>ecological metagenomes</taxon>
    </lineage>
</organism>
<accession>A0A6J7KSA3</accession>
<name>A0A6J7KSA3_9ZZZZ</name>
<dbReference type="AlphaFoldDB" id="A0A6J7KSA3"/>
<dbReference type="SUPFAM" id="SSF55961">
    <property type="entry name" value="Bet v1-like"/>
    <property type="match status" value="1"/>
</dbReference>
<dbReference type="Gene3D" id="3.30.530.20">
    <property type="match status" value="1"/>
</dbReference>
<gene>
    <name evidence="1" type="ORF">UFOPK3772_02031</name>
</gene>